<accession>A0ABZ0QLN8</accession>
<keyword evidence="6" id="KW-1185">Reference proteome</keyword>
<evidence type="ECO:0000313" key="6">
    <source>
        <dbReference type="Proteomes" id="UP001304071"/>
    </source>
</evidence>
<comment type="similarity">
    <text evidence="1 3">Belongs to the short-chain dehydrogenases/reductases (SDR) family.</text>
</comment>
<dbReference type="NCBIfam" id="NF006565">
    <property type="entry name" value="PRK09072.1"/>
    <property type="match status" value="1"/>
</dbReference>
<dbReference type="InterPro" id="IPR057326">
    <property type="entry name" value="KR_dom"/>
</dbReference>
<dbReference type="Proteomes" id="UP001304071">
    <property type="component" value="Chromosome 2"/>
</dbReference>
<dbReference type="EMBL" id="CP138204">
    <property type="protein sequence ID" value="WPC76971.1"/>
    <property type="molecule type" value="Genomic_DNA"/>
</dbReference>
<dbReference type="InterPro" id="IPR002347">
    <property type="entry name" value="SDR_fam"/>
</dbReference>
<keyword evidence="2" id="KW-0560">Oxidoreductase</keyword>
<dbReference type="InterPro" id="IPR036291">
    <property type="entry name" value="NAD(P)-bd_dom_sf"/>
</dbReference>
<name>A0ABZ0QLN8_9VIBR</name>
<dbReference type="CDD" id="cd05233">
    <property type="entry name" value="SDR_c"/>
    <property type="match status" value="1"/>
</dbReference>
<proteinExistence type="inferred from homology"/>
<evidence type="ECO:0000256" key="1">
    <source>
        <dbReference type="ARBA" id="ARBA00006484"/>
    </source>
</evidence>
<dbReference type="PANTHER" id="PTHR44196">
    <property type="entry name" value="DEHYDROGENASE/REDUCTASE SDR FAMILY MEMBER 7B"/>
    <property type="match status" value="1"/>
</dbReference>
<organism evidence="5 6">
    <name type="scientific">Vibrio porteresiae DSM 19223</name>
    <dbReference type="NCBI Taxonomy" id="1123496"/>
    <lineage>
        <taxon>Bacteria</taxon>
        <taxon>Pseudomonadati</taxon>
        <taxon>Pseudomonadota</taxon>
        <taxon>Gammaproteobacteria</taxon>
        <taxon>Vibrionales</taxon>
        <taxon>Vibrionaceae</taxon>
        <taxon>Vibrio</taxon>
    </lineage>
</organism>
<gene>
    <name evidence="5" type="ORF">R8Z52_16680</name>
</gene>
<dbReference type="PRINTS" id="PR00081">
    <property type="entry name" value="GDHRDH"/>
</dbReference>
<dbReference type="RefSeq" id="WP_261897983.1">
    <property type="nucleotide sequence ID" value="NZ_AP024896.1"/>
</dbReference>
<dbReference type="PANTHER" id="PTHR44196:SF1">
    <property type="entry name" value="DEHYDROGENASE_REDUCTASE SDR FAMILY MEMBER 7B"/>
    <property type="match status" value="1"/>
</dbReference>
<dbReference type="Pfam" id="PF00106">
    <property type="entry name" value="adh_short"/>
    <property type="match status" value="1"/>
</dbReference>
<dbReference type="SMART" id="SM00822">
    <property type="entry name" value="PKS_KR"/>
    <property type="match status" value="1"/>
</dbReference>
<reference evidence="5 6" key="1">
    <citation type="submission" date="2023-11" db="EMBL/GenBank/DDBJ databases">
        <title>Plant-associative lifestyle of Vibrio porteresiae and its evolutionary dynamics.</title>
        <authorList>
            <person name="Rameshkumar N."/>
            <person name="Kirti K."/>
        </authorList>
    </citation>
    <scope>NUCLEOTIDE SEQUENCE [LARGE SCALE GENOMIC DNA]</scope>
    <source>
        <strain evidence="5 6">MSSRF30</strain>
    </source>
</reference>
<sequence>MKLQDKRVLLTGATGGIGKEVAKALAEQGASLVLVARRLAQLEELRALLPNSERHHVLALDLTQSCDMESLNEYARGCIDGQRIDIVINNAGHNQFDLLSRRSAQSVSQEIQLNLTVPILVAQSALQWINRPGIILNVGSTLGGIGYPGYSAYCAAKSGLYRFSEALNRELDGTGIQVLYLAPRTTDTSLNTESVRRMNQALGNHCDDAKCVAQHFIQVLEKEVSVLWIGWPEKLFVRINQLLPAVVSNAIRKQQETIHHFIRQMHKNV</sequence>
<dbReference type="SUPFAM" id="SSF51735">
    <property type="entry name" value="NAD(P)-binding Rossmann-fold domains"/>
    <property type="match status" value="1"/>
</dbReference>
<dbReference type="PRINTS" id="PR00080">
    <property type="entry name" value="SDRFAMILY"/>
</dbReference>
<feature type="domain" description="Ketoreductase" evidence="4">
    <location>
        <begin position="6"/>
        <end position="188"/>
    </location>
</feature>
<evidence type="ECO:0000259" key="4">
    <source>
        <dbReference type="SMART" id="SM00822"/>
    </source>
</evidence>
<protein>
    <submittedName>
        <fullName evidence="5">SDR family oxidoreductase</fullName>
    </submittedName>
</protein>
<evidence type="ECO:0000256" key="2">
    <source>
        <dbReference type="ARBA" id="ARBA00023002"/>
    </source>
</evidence>
<evidence type="ECO:0000313" key="5">
    <source>
        <dbReference type="EMBL" id="WPC76971.1"/>
    </source>
</evidence>
<dbReference type="Gene3D" id="3.40.50.720">
    <property type="entry name" value="NAD(P)-binding Rossmann-like Domain"/>
    <property type="match status" value="1"/>
</dbReference>
<evidence type="ECO:0000256" key="3">
    <source>
        <dbReference type="RuleBase" id="RU000363"/>
    </source>
</evidence>